<keyword evidence="7" id="KW-1185">Reference proteome</keyword>
<dbReference type="EMBL" id="JAIRAU010000001">
    <property type="protein sequence ID" value="MBZ5707858.1"/>
    <property type="molecule type" value="Genomic_DNA"/>
</dbReference>
<reference evidence="6" key="1">
    <citation type="submission" date="2021-08" db="EMBL/GenBank/DDBJ databases">
        <authorList>
            <person name="Stevens D.C."/>
        </authorList>
    </citation>
    <scope>NUCLEOTIDE SEQUENCE</scope>
    <source>
        <strain evidence="6">DSM 53165</strain>
    </source>
</reference>
<feature type="transmembrane region" description="Helical" evidence="5">
    <location>
        <begin position="83"/>
        <end position="105"/>
    </location>
</feature>
<evidence type="ECO:0000256" key="1">
    <source>
        <dbReference type="ARBA" id="ARBA00004141"/>
    </source>
</evidence>
<feature type="transmembrane region" description="Helical" evidence="5">
    <location>
        <begin position="316"/>
        <end position="335"/>
    </location>
</feature>
<feature type="transmembrane region" description="Helical" evidence="5">
    <location>
        <begin position="152"/>
        <end position="170"/>
    </location>
</feature>
<evidence type="ECO:0000256" key="5">
    <source>
        <dbReference type="SAM" id="Phobius"/>
    </source>
</evidence>
<feature type="transmembrane region" description="Helical" evidence="5">
    <location>
        <begin position="17"/>
        <end position="36"/>
    </location>
</feature>
<keyword evidence="3 5" id="KW-1133">Transmembrane helix</keyword>
<comment type="subcellular location">
    <subcellularLocation>
        <location evidence="1">Membrane</location>
        <topology evidence="1">Multi-pass membrane protein</topology>
    </subcellularLocation>
</comment>
<feature type="transmembrane region" description="Helical" evidence="5">
    <location>
        <begin position="182"/>
        <end position="204"/>
    </location>
</feature>
<protein>
    <submittedName>
        <fullName evidence="6">DASS family sodium-coupled anion symporter</fullName>
    </submittedName>
</protein>
<sequence length="503" mass="52492">MDRAAARSPFDVVRRKVGAVLAPLVFFGLLLAPTGLPDPAHRLAAIFAATVVLWVCEVIPLGATALIAPALAVAMDVTPAAKAFAPFASPLIFLFLGGFMIALGLSEQGLDRRAALWLLARDWVRGSPARARVAVGIGAFACSMWISNTATTAMLIPVALGLCAAIRGAAGSEDQPKFDRFAQGTLLTLTYACSIGGVATPIGTAPNVIALDFLERQAGIQLDFFQWISFGLPTGLATLALVLLYAERRFPAPVARLDRLTVEVKKQLDGLGPMSPGERRAAAVFLLAVTGWLLPSVLKILLGAAHPAAAWADRCLQEGVVATLAGVLLCIIPGGRRRDEPVLPWAKAMQLDWSTLYLLGGGFSLGAMMFDTGLAEAVARGFLAVAGPIASSPFGLLAASTFLVLWLTEVTSNVSTTSMMVPVLIAIAQAAGIDPLPTTLCVTMAASFAFTLPVSTPPNAIAYGTGLIKIQTMIRFGIVLDLLGYLVLLACGALLLPALGLGL</sequence>
<dbReference type="RefSeq" id="WP_224189621.1">
    <property type="nucleotide sequence ID" value="NZ_JAIRAU010000001.1"/>
</dbReference>
<dbReference type="Proteomes" id="UP001139031">
    <property type="component" value="Unassembled WGS sequence"/>
</dbReference>
<name>A0ABS7TI06_9BACT</name>
<proteinExistence type="predicted"/>
<keyword evidence="4 5" id="KW-0472">Membrane</keyword>
<feature type="transmembrane region" description="Helical" evidence="5">
    <location>
        <begin position="414"/>
        <end position="431"/>
    </location>
</feature>
<comment type="caution">
    <text evidence="6">The sequence shown here is derived from an EMBL/GenBank/DDBJ whole genome shotgun (WGS) entry which is preliminary data.</text>
</comment>
<gene>
    <name evidence="6" type="ORF">K7C98_01205</name>
</gene>
<evidence type="ECO:0000256" key="4">
    <source>
        <dbReference type="ARBA" id="ARBA00023136"/>
    </source>
</evidence>
<evidence type="ECO:0000313" key="7">
    <source>
        <dbReference type="Proteomes" id="UP001139031"/>
    </source>
</evidence>
<accession>A0ABS7TI06</accession>
<feature type="transmembrane region" description="Helical" evidence="5">
    <location>
        <begin position="281"/>
        <end position="304"/>
    </location>
</feature>
<feature type="transmembrane region" description="Helical" evidence="5">
    <location>
        <begin position="356"/>
        <end position="375"/>
    </location>
</feature>
<feature type="transmembrane region" description="Helical" evidence="5">
    <location>
        <begin position="43"/>
        <end position="71"/>
    </location>
</feature>
<evidence type="ECO:0000256" key="2">
    <source>
        <dbReference type="ARBA" id="ARBA00022692"/>
    </source>
</evidence>
<feature type="transmembrane region" description="Helical" evidence="5">
    <location>
        <begin position="224"/>
        <end position="246"/>
    </location>
</feature>
<dbReference type="NCBIfam" id="TIGR00785">
    <property type="entry name" value="dass"/>
    <property type="match status" value="1"/>
</dbReference>
<dbReference type="InterPro" id="IPR001898">
    <property type="entry name" value="SLC13A/DASS"/>
</dbReference>
<dbReference type="PANTHER" id="PTHR10283">
    <property type="entry name" value="SOLUTE CARRIER FAMILY 13 MEMBER"/>
    <property type="match status" value="1"/>
</dbReference>
<evidence type="ECO:0000313" key="6">
    <source>
        <dbReference type="EMBL" id="MBZ5707858.1"/>
    </source>
</evidence>
<dbReference type="PANTHER" id="PTHR10283:SF82">
    <property type="entry name" value="SOLUTE CARRIER FAMILY 13 MEMBER 2"/>
    <property type="match status" value="1"/>
</dbReference>
<keyword evidence="2 5" id="KW-0812">Transmembrane</keyword>
<dbReference type="Pfam" id="PF00939">
    <property type="entry name" value="Na_sulph_symp"/>
    <property type="match status" value="1"/>
</dbReference>
<organism evidence="6 7">
    <name type="scientific">Nannocystis pusilla</name>
    <dbReference type="NCBI Taxonomy" id="889268"/>
    <lineage>
        <taxon>Bacteria</taxon>
        <taxon>Pseudomonadati</taxon>
        <taxon>Myxococcota</taxon>
        <taxon>Polyangia</taxon>
        <taxon>Nannocystales</taxon>
        <taxon>Nannocystaceae</taxon>
        <taxon>Nannocystis</taxon>
    </lineage>
</organism>
<feature type="transmembrane region" description="Helical" evidence="5">
    <location>
        <begin position="476"/>
        <end position="499"/>
    </location>
</feature>
<feature type="transmembrane region" description="Helical" evidence="5">
    <location>
        <begin position="381"/>
        <end position="407"/>
    </location>
</feature>
<evidence type="ECO:0000256" key="3">
    <source>
        <dbReference type="ARBA" id="ARBA00022989"/>
    </source>
</evidence>